<name>M4BD60_HYAAE</name>
<dbReference type="InterPro" id="IPR026847">
    <property type="entry name" value="VPS13"/>
</dbReference>
<dbReference type="PANTHER" id="PTHR16166:SF93">
    <property type="entry name" value="INTERMEMBRANE LIPID TRANSFER PROTEIN VPS13"/>
    <property type="match status" value="1"/>
</dbReference>
<comment type="similarity">
    <text evidence="1">Belongs to the VPS13 family.</text>
</comment>
<sequence length="1399" mass="156760">MSSISLNVLTCVPTFYWADTSIDMELWTCRTHLASGENGSLSRTSKVMMLTTNNKMSVPISAMFGDEKDSVVVKVDGCKPTVVANLNNLTAGSTILSLEAVDAEGLDCCLYVKITSHMRKVYREEHHEMVARGNTNLDGELQTYATKYQICLYSCLMFENTLPVRVQYKIVASGLLRKMIRSGTLSPGEEIPIHDFQLDAQLMLRLPEMDSIWSRPINLGDCIYREGMDKSIKSMLGAIGAWDPIVEFLPSPQSPGIAFKECDVSSKKVVTRIDYTAADDGSPRIVLFCSLWVYNQSHVQTLLLRCADDLDAPVLVVPQLVPQRPVPRLMDCPAQAFEIGTIIDAEVSRWSDKIHSTVVGIQEPISLKFGSKLGPKTRNELGIMIQRPLGQFHRTTQVIVTSHFVFVNKTSVAFKVSQYTKTTERAVELPAMPMRGMPPTHYFDFDATTSLMNRRVYLRMDHHGAEWSGPFSIDEENEFSMKLNGLVLNTWKDGSSNEERKESFRRSASEMHRVKVRISNVGSSIVITLLRDDPPMYMIRNESSSDVFVSQVHCSDETVAIRSKEFIPFAWVKPDGPWRVACRTGSVVGRHEMVSRRYGVYDFANLDRERNIDTLRYRIFGSKSKIVSGDIVIDRASRVLVFRDHNPGKPPSYILEVKIIAARLRDEFSLKPNSTAEFIAETDNHAKLTLSFYENEAYEEDSFMRHTSSVGIGDDRSFSGIHANRAGSSPAQRALGGSELRESESPRTEDVSTSFEIMRTPAAFPVRRRHSLSGNVSESMMLPRNQEVDRKESDLSYAEGGMQLSEFERVSESYASSRQFDTDDRHNMDREHSAAACAEIRIPKKAWTRMGVGAKQSIALSYNTAEQARRSLGRTEGHWWEMRDPESGDLVGEVLVALKFRTSVREHTQSTCIYSMSAIIPSIGLSFLHNANSSMVEVAYLSMQRLGLLYSCAGGSSEVIFSLGNVQMDNQMEQEVVLGPKVHRVKEGVSVRLRDRWRSFMNYRYRGIFEELETNSSSVIQFHMLWNSSCHAGEFTHYELIELDVQELEVSTDEKFVVNLISVFQGLEGLTSQHVFDEIVNTQLDYAGGSGSTLTAESDERSAVGGGATVSVSIVAEASGVYIEELVIEAIRIKFSMELNGGRYIKTLGPSGRRLAVYLPESNVKDFRLYLTKLSFTHLYEPQASVIEKVTRRYSQQAVILVLRGLHTVSVYANPFRIVYRLGHGVVELIRLPARGLASGSPLELISGAYLGVRSLAMNTISASYEIVAGATGILGAVLTPFVPESRRKAFDEDLIAFQRAVIEEVDSFDAAEERTMTKVIVRKPRVFDAGGVGLLTVYGPGSVPLEEQERIDLKAVVLLQLWWRRRRRAKLLLAEARRLRPEPEPSDHVFGLNQCVVQ</sequence>
<reference evidence="4" key="2">
    <citation type="submission" date="2015-06" db="UniProtKB">
        <authorList>
            <consortium name="EnsemblProtists"/>
        </authorList>
    </citation>
    <scope>IDENTIFICATION</scope>
    <source>
        <strain evidence="4">Emoy2</strain>
    </source>
</reference>
<evidence type="ECO:0000256" key="1">
    <source>
        <dbReference type="ARBA" id="ARBA00006545"/>
    </source>
</evidence>
<dbReference type="EMBL" id="JH598146">
    <property type="status" value="NOT_ANNOTATED_CDS"/>
    <property type="molecule type" value="Genomic_DNA"/>
</dbReference>
<dbReference type="OMA" id="SASEMHR"/>
<keyword evidence="5" id="KW-1185">Reference proteome</keyword>
<feature type="compositionally biased region" description="Basic and acidic residues" evidence="2">
    <location>
        <begin position="739"/>
        <end position="750"/>
    </location>
</feature>
<dbReference type="InterPro" id="IPR009543">
    <property type="entry name" value="VPS13_VAB"/>
</dbReference>
<accession>M4BD60</accession>
<dbReference type="InParanoid" id="M4BD60"/>
<dbReference type="HOGENOM" id="CLU_256811_0_0_1"/>
<evidence type="ECO:0000256" key="2">
    <source>
        <dbReference type="SAM" id="MobiDB-lite"/>
    </source>
</evidence>
<dbReference type="GO" id="GO:0006623">
    <property type="term" value="P:protein targeting to vacuole"/>
    <property type="evidence" value="ECO:0007669"/>
    <property type="project" value="TreeGrafter"/>
</dbReference>
<dbReference type="Proteomes" id="UP000011713">
    <property type="component" value="Unassembled WGS sequence"/>
</dbReference>
<reference evidence="5" key="1">
    <citation type="journal article" date="2010" name="Science">
        <title>Signatures of adaptation to obligate biotrophy in the Hyaloperonospora arabidopsidis genome.</title>
        <authorList>
            <person name="Baxter L."/>
            <person name="Tripathy S."/>
            <person name="Ishaque N."/>
            <person name="Boot N."/>
            <person name="Cabral A."/>
            <person name="Kemen E."/>
            <person name="Thines M."/>
            <person name="Ah-Fong A."/>
            <person name="Anderson R."/>
            <person name="Badejoko W."/>
            <person name="Bittner-Eddy P."/>
            <person name="Boore J.L."/>
            <person name="Chibucos M.C."/>
            <person name="Coates M."/>
            <person name="Dehal P."/>
            <person name="Delehaunty K."/>
            <person name="Dong S."/>
            <person name="Downton P."/>
            <person name="Dumas B."/>
            <person name="Fabro G."/>
            <person name="Fronick C."/>
            <person name="Fuerstenberg S.I."/>
            <person name="Fulton L."/>
            <person name="Gaulin E."/>
            <person name="Govers F."/>
            <person name="Hughes L."/>
            <person name="Humphray S."/>
            <person name="Jiang R.H."/>
            <person name="Judelson H."/>
            <person name="Kamoun S."/>
            <person name="Kyung K."/>
            <person name="Meijer H."/>
            <person name="Minx P."/>
            <person name="Morris P."/>
            <person name="Nelson J."/>
            <person name="Phuntumart V."/>
            <person name="Qutob D."/>
            <person name="Rehmany A."/>
            <person name="Rougon-Cardoso A."/>
            <person name="Ryden P."/>
            <person name="Torto-Alalibo T."/>
            <person name="Studholme D."/>
            <person name="Wang Y."/>
            <person name="Win J."/>
            <person name="Wood J."/>
            <person name="Clifton S.W."/>
            <person name="Rogers J."/>
            <person name="Van den Ackerveken G."/>
            <person name="Jones J.D."/>
            <person name="McDowell J.M."/>
            <person name="Beynon J."/>
            <person name="Tyler B.M."/>
        </authorList>
    </citation>
    <scope>NUCLEOTIDE SEQUENCE [LARGE SCALE GENOMIC DNA]</scope>
    <source>
        <strain evidence="5">Emoy2</strain>
    </source>
</reference>
<proteinExistence type="inferred from homology"/>
<dbReference type="Pfam" id="PF25036">
    <property type="entry name" value="VPS13_VAB"/>
    <property type="match status" value="1"/>
</dbReference>
<feature type="domain" description="Vacuolar protein sorting-associated protein 13 VPS13 adaptor binding" evidence="3">
    <location>
        <begin position="137"/>
        <end position="574"/>
    </location>
</feature>
<evidence type="ECO:0000259" key="3">
    <source>
        <dbReference type="Pfam" id="PF25036"/>
    </source>
</evidence>
<evidence type="ECO:0000313" key="4">
    <source>
        <dbReference type="EnsemblProtists" id="HpaP804227"/>
    </source>
</evidence>
<dbReference type="EnsemblProtists" id="HpaT804227">
    <property type="protein sequence ID" value="HpaP804227"/>
    <property type="gene ID" value="HpaG804227"/>
</dbReference>
<organism evidence="4 5">
    <name type="scientific">Hyaloperonospora arabidopsidis (strain Emoy2)</name>
    <name type="common">Downy mildew agent</name>
    <name type="synonym">Peronospora arabidopsidis</name>
    <dbReference type="NCBI Taxonomy" id="559515"/>
    <lineage>
        <taxon>Eukaryota</taxon>
        <taxon>Sar</taxon>
        <taxon>Stramenopiles</taxon>
        <taxon>Oomycota</taxon>
        <taxon>Peronosporomycetes</taxon>
        <taxon>Peronosporales</taxon>
        <taxon>Peronosporaceae</taxon>
        <taxon>Hyaloperonospora</taxon>
    </lineage>
</organism>
<dbReference type="GO" id="GO:0045053">
    <property type="term" value="P:protein retention in Golgi apparatus"/>
    <property type="evidence" value="ECO:0007669"/>
    <property type="project" value="TreeGrafter"/>
</dbReference>
<dbReference type="VEuPathDB" id="FungiDB:HpaG804227"/>
<dbReference type="eggNOG" id="ENOG502RCU2">
    <property type="taxonomic scope" value="Eukaryota"/>
</dbReference>
<protein>
    <recommendedName>
        <fullName evidence="3">Vacuolar protein sorting-associated protein 13 VPS13 adaptor binding domain-containing protein</fullName>
    </recommendedName>
</protein>
<feature type="region of interest" description="Disordered" evidence="2">
    <location>
        <begin position="721"/>
        <end position="753"/>
    </location>
</feature>
<evidence type="ECO:0000313" key="5">
    <source>
        <dbReference type="Proteomes" id="UP000011713"/>
    </source>
</evidence>
<dbReference type="PANTHER" id="PTHR16166">
    <property type="entry name" value="VACUOLAR PROTEIN SORTING-ASSOCIATED PROTEIN VPS13"/>
    <property type="match status" value="1"/>
</dbReference>